<dbReference type="AlphaFoldDB" id="A0A9P7DBV7"/>
<keyword evidence="3" id="KW-1185">Reference proteome</keyword>
<evidence type="ECO:0000313" key="3">
    <source>
        <dbReference type="Proteomes" id="UP000719766"/>
    </source>
</evidence>
<dbReference type="Proteomes" id="UP000719766">
    <property type="component" value="Unassembled WGS sequence"/>
</dbReference>
<comment type="caution">
    <text evidence="2">The sequence shown here is derived from an EMBL/GenBank/DDBJ whole genome shotgun (WGS) entry which is preliminary data.</text>
</comment>
<dbReference type="OrthoDB" id="3253362at2759"/>
<protein>
    <recommendedName>
        <fullName evidence="1">F-box domain-containing protein</fullName>
    </recommendedName>
</protein>
<evidence type="ECO:0000259" key="1">
    <source>
        <dbReference type="PROSITE" id="PS50181"/>
    </source>
</evidence>
<dbReference type="InterPro" id="IPR001810">
    <property type="entry name" value="F-box_dom"/>
</dbReference>
<sequence length="399" mass="44827">MRSNTNSSTISGTISRLQSRVVNREASDSNHVNYRYWQLVQEMAQIVQSIGPPRGSSSPIRRLPTEILAEIFLYCIPEDANWTPAPDLAPMQLTAVCQRWREIAVNMPNLWRRLRLEIGHGDWQQRAFCYDSYLKRSRGRQLSLTLECDNNKWTGLRRLLRPYVNQISSLHVGLSSGTSSFPLVAADFGGLQELAIYTDSLLHPVPAAVRRSIMHSIIHLPPNIRSLRLLDVLLDPDVRDSTHLISPSWAGLTNLEVVVGALRLSLPRLLRLCPNLSSLTAMGGLFVVASETSRPLVHTKLQYLRISGDLPTSAHLLGLLGLFPNVTLPNLRILEVNNIGGWVHHEFKALITRSQCPLESLIFGRGVRTIPQYLAEYVTLFPSLKLVVDPTRSGLWLEF</sequence>
<dbReference type="SUPFAM" id="SSF81383">
    <property type="entry name" value="F-box domain"/>
    <property type="match status" value="1"/>
</dbReference>
<feature type="domain" description="F-box" evidence="1">
    <location>
        <begin position="57"/>
        <end position="114"/>
    </location>
</feature>
<proteinExistence type="predicted"/>
<dbReference type="EMBL" id="JABBWE010000091">
    <property type="protein sequence ID" value="KAG1786530.1"/>
    <property type="molecule type" value="Genomic_DNA"/>
</dbReference>
<evidence type="ECO:0000313" key="2">
    <source>
        <dbReference type="EMBL" id="KAG1786530.1"/>
    </source>
</evidence>
<dbReference type="PROSITE" id="PS50181">
    <property type="entry name" value="FBOX"/>
    <property type="match status" value="1"/>
</dbReference>
<organism evidence="2 3">
    <name type="scientific">Suillus plorans</name>
    <dbReference type="NCBI Taxonomy" id="116603"/>
    <lineage>
        <taxon>Eukaryota</taxon>
        <taxon>Fungi</taxon>
        <taxon>Dikarya</taxon>
        <taxon>Basidiomycota</taxon>
        <taxon>Agaricomycotina</taxon>
        <taxon>Agaricomycetes</taxon>
        <taxon>Agaricomycetidae</taxon>
        <taxon>Boletales</taxon>
        <taxon>Suillineae</taxon>
        <taxon>Suillaceae</taxon>
        <taxon>Suillus</taxon>
    </lineage>
</organism>
<gene>
    <name evidence="2" type="ORF">HD556DRAFT_1047256</name>
</gene>
<dbReference type="RefSeq" id="XP_041153965.1">
    <property type="nucleotide sequence ID" value="XM_041295984.1"/>
</dbReference>
<reference evidence="2" key="1">
    <citation type="journal article" date="2020" name="New Phytol.">
        <title>Comparative genomics reveals dynamic genome evolution in host specialist ectomycorrhizal fungi.</title>
        <authorList>
            <person name="Lofgren L.A."/>
            <person name="Nguyen N.H."/>
            <person name="Vilgalys R."/>
            <person name="Ruytinx J."/>
            <person name="Liao H.L."/>
            <person name="Branco S."/>
            <person name="Kuo A."/>
            <person name="LaButti K."/>
            <person name="Lipzen A."/>
            <person name="Andreopoulos W."/>
            <person name="Pangilinan J."/>
            <person name="Riley R."/>
            <person name="Hundley H."/>
            <person name="Na H."/>
            <person name="Barry K."/>
            <person name="Grigoriev I.V."/>
            <person name="Stajich J.E."/>
            <person name="Kennedy P.G."/>
        </authorList>
    </citation>
    <scope>NUCLEOTIDE SEQUENCE</scope>
    <source>
        <strain evidence="2">S12</strain>
    </source>
</reference>
<dbReference type="Pfam" id="PF12937">
    <property type="entry name" value="F-box-like"/>
    <property type="match status" value="1"/>
</dbReference>
<accession>A0A9P7DBV7</accession>
<dbReference type="InterPro" id="IPR036047">
    <property type="entry name" value="F-box-like_dom_sf"/>
</dbReference>
<dbReference type="Gene3D" id="1.20.1280.50">
    <property type="match status" value="1"/>
</dbReference>
<name>A0A9P7DBV7_9AGAM</name>
<dbReference type="GeneID" id="64589748"/>